<dbReference type="EMBL" id="AGCM01000154">
    <property type="protein sequence ID" value="EHM51682.1"/>
    <property type="molecule type" value="Genomic_DNA"/>
</dbReference>
<keyword evidence="1" id="KW-0489">Methyltransferase</keyword>
<dbReference type="GO" id="GO:0008170">
    <property type="term" value="F:N-methyltransferase activity"/>
    <property type="evidence" value="ECO:0007669"/>
    <property type="project" value="InterPro"/>
</dbReference>
<gene>
    <name evidence="4" type="ORF">HMPREF9080_02648</name>
</gene>
<dbReference type="HOGENOM" id="CLU_2459795_0_0_6"/>
<keyword evidence="2" id="KW-0808">Transferase</keyword>
<dbReference type="Gene3D" id="3.40.50.150">
    <property type="entry name" value="Vaccinia Virus protein VP39"/>
    <property type="match status" value="1"/>
</dbReference>
<protein>
    <recommendedName>
        <fullName evidence="3">DNA methylase N-4/N-6 domain-containing protein</fullName>
    </recommendedName>
</protein>
<reference evidence="4 5" key="1">
    <citation type="submission" date="2011-08" db="EMBL/GenBank/DDBJ databases">
        <authorList>
            <person name="Weinstock G."/>
            <person name="Sodergren E."/>
            <person name="Clifton S."/>
            <person name="Fulton L."/>
            <person name="Fulton B."/>
            <person name="Courtney L."/>
            <person name="Fronick C."/>
            <person name="Harrison M."/>
            <person name="Strong C."/>
            <person name="Farmer C."/>
            <person name="Delahaunty K."/>
            <person name="Markovic C."/>
            <person name="Hall O."/>
            <person name="Minx P."/>
            <person name="Tomlinson C."/>
            <person name="Mitreva M."/>
            <person name="Hou S."/>
            <person name="Chen J."/>
            <person name="Wollam A."/>
            <person name="Pepin K.H."/>
            <person name="Johnson M."/>
            <person name="Bhonagiri V."/>
            <person name="Zhang X."/>
            <person name="Suruliraj S."/>
            <person name="Warren W."/>
            <person name="Chinwalla A."/>
            <person name="Mardis E.R."/>
            <person name="Wilson R.K."/>
        </authorList>
    </citation>
    <scope>NUCLEOTIDE SEQUENCE [LARGE SCALE GENOMIC DNA]</scope>
    <source>
        <strain evidence="4 5">F0432</strain>
    </source>
</reference>
<dbReference type="Pfam" id="PF01555">
    <property type="entry name" value="N6_N4_Mtase"/>
    <property type="match status" value="1"/>
</dbReference>
<dbReference type="GO" id="GO:0032259">
    <property type="term" value="P:methylation"/>
    <property type="evidence" value="ECO:0007669"/>
    <property type="project" value="UniProtKB-KW"/>
</dbReference>
<sequence length="89" mass="10052">RDYGMPGQIGCERCMADYLDVLVGVFRLVREVLADDGTLWLNLGDSYAARGGDLRAKNLLGIPWRLALALQDDGWYLCQDIIWHKTNPL</sequence>
<dbReference type="SUPFAM" id="SSF53335">
    <property type="entry name" value="S-adenosyl-L-methionine-dependent methyltransferases"/>
    <property type="match status" value="1"/>
</dbReference>
<evidence type="ECO:0000256" key="2">
    <source>
        <dbReference type="ARBA" id="ARBA00022679"/>
    </source>
</evidence>
<dbReference type="InterPro" id="IPR002941">
    <property type="entry name" value="DNA_methylase_N4/N6"/>
</dbReference>
<evidence type="ECO:0000256" key="1">
    <source>
        <dbReference type="ARBA" id="ARBA00022603"/>
    </source>
</evidence>
<evidence type="ECO:0000313" key="4">
    <source>
        <dbReference type="EMBL" id="EHM51682.1"/>
    </source>
</evidence>
<dbReference type="InterPro" id="IPR029063">
    <property type="entry name" value="SAM-dependent_MTases_sf"/>
</dbReference>
<dbReference type="STRING" id="797473.HMPREF9080_02648"/>
<proteinExistence type="predicted"/>
<name>G9ZIN7_9GAMM</name>
<evidence type="ECO:0000313" key="5">
    <source>
        <dbReference type="Proteomes" id="UP000004750"/>
    </source>
</evidence>
<dbReference type="GO" id="GO:0003677">
    <property type="term" value="F:DNA binding"/>
    <property type="evidence" value="ECO:0007669"/>
    <property type="project" value="InterPro"/>
</dbReference>
<feature type="non-terminal residue" evidence="4">
    <location>
        <position position="89"/>
    </location>
</feature>
<dbReference type="Proteomes" id="UP000004750">
    <property type="component" value="Unassembled WGS sequence"/>
</dbReference>
<evidence type="ECO:0000259" key="3">
    <source>
        <dbReference type="Pfam" id="PF01555"/>
    </source>
</evidence>
<dbReference type="AlphaFoldDB" id="G9ZIN7"/>
<organism evidence="4 5">
    <name type="scientific">Cardiobacterium valvarum F0432</name>
    <dbReference type="NCBI Taxonomy" id="797473"/>
    <lineage>
        <taxon>Bacteria</taxon>
        <taxon>Pseudomonadati</taxon>
        <taxon>Pseudomonadota</taxon>
        <taxon>Gammaproteobacteria</taxon>
        <taxon>Cardiobacteriales</taxon>
        <taxon>Cardiobacteriaceae</taxon>
        <taxon>Cardiobacterium</taxon>
    </lineage>
</organism>
<feature type="domain" description="DNA methylase N-4/N-6" evidence="3">
    <location>
        <begin position="13"/>
        <end position="88"/>
    </location>
</feature>
<feature type="non-terminal residue" evidence="4">
    <location>
        <position position="1"/>
    </location>
</feature>
<accession>G9ZIN7</accession>
<comment type="caution">
    <text evidence="4">The sequence shown here is derived from an EMBL/GenBank/DDBJ whole genome shotgun (WGS) entry which is preliminary data.</text>
</comment>